<sequence>MNESVFTEDGWFETGDLGSADIAKCKSSFEKKRAAPFK</sequence>
<comment type="caution">
    <text evidence="2">The sequence shown here is derived from an EMBL/GenBank/DDBJ whole genome shotgun (WGS) entry which is preliminary data.</text>
</comment>
<protein>
    <submittedName>
        <fullName evidence="2">Long-chain-fatty-acid--CoA ligase</fullName>
    </submittedName>
</protein>
<organism evidence="2 3">
    <name type="scientific">Bacillus subtilis</name>
    <dbReference type="NCBI Taxonomy" id="1423"/>
    <lineage>
        <taxon>Bacteria</taxon>
        <taxon>Bacillati</taxon>
        <taxon>Bacillota</taxon>
        <taxon>Bacilli</taxon>
        <taxon>Bacillales</taxon>
        <taxon>Bacillaceae</taxon>
        <taxon>Bacillus</taxon>
    </lineage>
</organism>
<name>A0AAP1E667_BACIU</name>
<dbReference type="AlphaFoldDB" id="A0AAP1E667"/>
<reference evidence="2 3" key="1">
    <citation type="submission" date="2015-09" db="EMBL/GenBank/DDBJ databases">
        <title>Spore heat resistance.</title>
        <authorList>
            <person name="Boekhorst J."/>
            <person name="Berendsen E.M."/>
            <person name="Wells-Bennik M.H."/>
            <person name="Kuipers O.P."/>
        </authorList>
    </citation>
    <scope>NUCLEOTIDE SEQUENCE [LARGE SCALE GENOMIC DNA]</scope>
    <source>
        <strain evidence="2 3">B4122</strain>
    </source>
</reference>
<accession>A0AAP1E667</accession>
<proteinExistence type="predicted"/>
<evidence type="ECO:0000313" key="2">
    <source>
        <dbReference type="EMBL" id="KZD95039.1"/>
    </source>
</evidence>
<dbReference type="GO" id="GO:0016874">
    <property type="term" value="F:ligase activity"/>
    <property type="evidence" value="ECO:0007669"/>
    <property type="project" value="UniProtKB-KW"/>
</dbReference>
<gene>
    <name evidence="2" type="ORF">B4122_0011</name>
    <name evidence="1" type="ORF">B4122_2600</name>
</gene>
<dbReference type="Proteomes" id="UP000076442">
    <property type="component" value="Unassembled WGS sequence"/>
</dbReference>
<evidence type="ECO:0000313" key="3">
    <source>
        <dbReference type="Proteomes" id="UP000076442"/>
    </source>
</evidence>
<keyword evidence="2" id="KW-0436">Ligase</keyword>
<dbReference type="EMBL" id="LJZV01000013">
    <property type="protein sequence ID" value="KZD91011.1"/>
    <property type="molecule type" value="Genomic_DNA"/>
</dbReference>
<evidence type="ECO:0000313" key="1">
    <source>
        <dbReference type="EMBL" id="KZD91011.1"/>
    </source>
</evidence>
<dbReference type="EMBL" id="LJZV01000001">
    <property type="protein sequence ID" value="KZD95039.1"/>
    <property type="molecule type" value="Genomic_DNA"/>
</dbReference>